<accession>A0A409X2U9</accession>
<dbReference type="AlphaFoldDB" id="A0A409X2U9"/>
<name>A0A409X2U9_9AGAR</name>
<sequence>MLSNSHHHHILTFYHHHLFPILVYFVFQTHTNSFTGHKYVHQYCGQALVTHCRYSVLTQELTNDLYHFDLAAWLSTCKTWNDGGGPFEQAWIELPNLFHWFKSQVSRTYPDPSRDLYERHMNAWDQYLHNELKPYLSSPYLSSILVFLTYPSAAPLWDWIHLPPLLGLKYDDSLAIVEKDREELHLLGLKTQHEPYRAMMAQFLTDRERADEYFVTKEMYADVAVKVAKYMFEPKQPGKLYQYPLPSEWVWYRRDHEDKIYRERKTKETFQVGLQYLAFFLSQAGENAELREYLEKRGLDEVRARELPREAWAVDKKAVEDEVERYLKVC</sequence>
<protein>
    <submittedName>
        <fullName evidence="1">Uncharacterized protein</fullName>
    </submittedName>
</protein>
<organism evidence="1 2">
    <name type="scientific">Panaeolus cyanescens</name>
    <dbReference type="NCBI Taxonomy" id="181874"/>
    <lineage>
        <taxon>Eukaryota</taxon>
        <taxon>Fungi</taxon>
        <taxon>Dikarya</taxon>
        <taxon>Basidiomycota</taxon>
        <taxon>Agaricomycotina</taxon>
        <taxon>Agaricomycetes</taxon>
        <taxon>Agaricomycetidae</taxon>
        <taxon>Agaricales</taxon>
        <taxon>Agaricineae</taxon>
        <taxon>Galeropsidaceae</taxon>
        <taxon>Panaeolus</taxon>
    </lineage>
</organism>
<proteinExistence type="predicted"/>
<dbReference type="EMBL" id="NHTK01004761">
    <property type="protein sequence ID" value="PPQ85088.1"/>
    <property type="molecule type" value="Genomic_DNA"/>
</dbReference>
<evidence type="ECO:0000313" key="2">
    <source>
        <dbReference type="Proteomes" id="UP000284842"/>
    </source>
</evidence>
<gene>
    <name evidence="1" type="ORF">CVT24_011918</name>
</gene>
<dbReference type="OrthoDB" id="5967843at2759"/>
<evidence type="ECO:0000313" key="1">
    <source>
        <dbReference type="EMBL" id="PPQ85088.1"/>
    </source>
</evidence>
<reference evidence="1 2" key="1">
    <citation type="journal article" date="2018" name="Evol. Lett.">
        <title>Horizontal gene cluster transfer increased hallucinogenic mushroom diversity.</title>
        <authorList>
            <person name="Reynolds H.T."/>
            <person name="Vijayakumar V."/>
            <person name="Gluck-Thaler E."/>
            <person name="Korotkin H.B."/>
            <person name="Matheny P.B."/>
            <person name="Slot J.C."/>
        </authorList>
    </citation>
    <scope>NUCLEOTIDE SEQUENCE [LARGE SCALE GENOMIC DNA]</scope>
    <source>
        <strain evidence="1 2">2629</strain>
    </source>
</reference>
<comment type="caution">
    <text evidence="1">The sequence shown here is derived from an EMBL/GenBank/DDBJ whole genome shotgun (WGS) entry which is preliminary data.</text>
</comment>
<dbReference type="InParanoid" id="A0A409X2U9"/>
<keyword evidence="2" id="KW-1185">Reference proteome</keyword>
<dbReference type="Proteomes" id="UP000284842">
    <property type="component" value="Unassembled WGS sequence"/>
</dbReference>